<protein>
    <submittedName>
        <fullName evidence="1">Uncharacterized protein</fullName>
    </submittedName>
</protein>
<comment type="caution">
    <text evidence="1">The sequence shown here is derived from an EMBL/GenBank/DDBJ whole genome shotgun (WGS) entry which is preliminary data.</text>
</comment>
<sequence length="104" mass="11785">MHVIVRRIKELKIILTPPSLQGNVDRWELLASFRFIYQTEFLLDSFLHSVIGRREPPKSLTVNPNGAPLMNPHCCYLTSLYCCPTTACVNVIGISLTTYFLDDG</sequence>
<gene>
    <name evidence="1" type="ORF">CEXT_592901</name>
</gene>
<evidence type="ECO:0000313" key="2">
    <source>
        <dbReference type="Proteomes" id="UP001054945"/>
    </source>
</evidence>
<evidence type="ECO:0000313" key="1">
    <source>
        <dbReference type="EMBL" id="GIX98442.1"/>
    </source>
</evidence>
<dbReference type="Proteomes" id="UP001054945">
    <property type="component" value="Unassembled WGS sequence"/>
</dbReference>
<keyword evidence="2" id="KW-1185">Reference proteome</keyword>
<proteinExistence type="predicted"/>
<reference evidence="1 2" key="1">
    <citation type="submission" date="2021-06" db="EMBL/GenBank/DDBJ databases">
        <title>Caerostris extrusa draft genome.</title>
        <authorList>
            <person name="Kono N."/>
            <person name="Arakawa K."/>
        </authorList>
    </citation>
    <scope>NUCLEOTIDE SEQUENCE [LARGE SCALE GENOMIC DNA]</scope>
</reference>
<dbReference type="EMBL" id="BPLR01004909">
    <property type="protein sequence ID" value="GIX98442.1"/>
    <property type="molecule type" value="Genomic_DNA"/>
</dbReference>
<accession>A0AAV4PTA9</accession>
<name>A0AAV4PTA9_CAEEX</name>
<dbReference type="AlphaFoldDB" id="A0AAV4PTA9"/>
<organism evidence="1 2">
    <name type="scientific">Caerostris extrusa</name>
    <name type="common">Bark spider</name>
    <name type="synonym">Caerostris bankana</name>
    <dbReference type="NCBI Taxonomy" id="172846"/>
    <lineage>
        <taxon>Eukaryota</taxon>
        <taxon>Metazoa</taxon>
        <taxon>Ecdysozoa</taxon>
        <taxon>Arthropoda</taxon>
        <taxon>Chelicerata</taxon>
        <taxon>Arachnida</taxon>
        <taxon>Araneae</taxon>
        <taxon>Araneomorphae</taxon>
        <taxon>Entelegynae</taxon>
        <taxon>Araneoidea</taxon>
        <taxon>Araneidae</taxon>
        <taxon>Caerostris</taxon>
    </lineage>
</organism>